<dbReference type="OrthoDB" id="3267359at2759"/>
<sequence>AESLKDCFNNHDANYYYCELMQSARITEKKRAINRWNAFLHKEVAQLNEETCKSVAAYTSMISAMSQAMSKEERIKATEDSIEKLEDLHEMKSHTRHNMEINAFCDAHGTLRSLDSLSRCTGVEILVFAVRSDLQQYSRPYIFFTNNHLPEYFEFTTKSTATDFAMHMESSMLSDVEDVYFT</sequence>
<evidence type="ECO:0000313" key="2">
    <source>
        <dbReference type="Proteomes" id="UP000076871"/>
    </source>
</evidence>
<dbReference type="STRING" id="1314785.A0A165BSY1"/>
<dbReference type="RefSeq" id="XP_040759330.1">
    <property type="nucleotide sequence ID" value="XM_040905073.1"/>
</dbReference>
<protein>
    <submittedName>
        <fullName evidence="1">Uncharacterized protein</fullName>
    </submittedName>
</protein>
<evidence type="ECO:0000313" key="1">
    <source>
        <dbReference type="EMBL" id="KZT01590.1"/>
    </source>
</evidence>
<proteinExistence type="predicted"/>
<organism evidence="1 2">
    <name type="scientific">Laetiporus sulphureus 93-53</name>
    <dbReference type="NCBI Taxonomy" id="1314785"/>
    <lineage>
        <taxon>Eukaryota</taxon>
        <taxon>Fungi</taxon>
        <taxon>Dikarya</taxon>
        <taxon>Basidiomycota</taxon>
        <taxon>Agaricomycotina</taxon>
        <taxon>Agaricomycetes</taxon>
        <taxon>Polyporales</taxon>
        <taxon>Laetiporus</taxon>
    </lineage>
</organism>
<gene>
    <name evidence="1" type="ORF">LAESUDRAFT_663657</name>
</gene>
<dbReference type="Proteomes" id="UP000076871">
    <property type="component" value="Unassembled WGS sequence"/>
</dbReference>
<dbReference type="EMBL" id="KV427662">
    <property type="protein sequence ID" value="KZT01590.1"/>
    <property type="molecule type" value="Genomic_DNA"/>
</dbReference>
<dbReference type="InParanoid" id="A0A165BSY1"/>
<dbReference type="AlphaFoldDB" id="A0A165BSY1"/>
<keyword evidence="2" id="KW-1185">Reference proteome</keyword>
<dbReference type="GeneID" id="63822103"/>
<accession>A0A165BSY1</accession>
<reference evidence="1 2" key="1">
    <citation type="journal article" date="2016" name="Mol. Biol. Evol.">
        <title>Comparative Genomics of Early-Diverging Mushroom-Forming Fungi Provides Insights into the Origins of Lignocellulose Decay Capabilities.</title>
        <authorList>
            <person name="Nagy L.G."/>
            <person name="Riley R."/>
            <person name="Tritt A."/>
            <person name="Adam C."/>
            <person name="Daum C."/>
            <person name="Floudas D."/>
            <person name="Sun H."/>
            <person name="Yadav J.S."/>
            <person name="Pangilinan J."/>
            <person name="Larsson K.H."/>
            <person name="Matsuura K."/>
            <person name="Barry K."/>
            <person name="Labutti K."/>
            <person name="Kuo R."/>
            <person name="Ohm R.A."/>
            <person name="Bhattacharya S.S."/>
            <person name="Shirouzu T."/>
            <person name="Yoshinaga Y."/>
            <person name="Martin F.M."/>
            <person name="Grigoriev I.V."/>
            <person name="Hibbett D.S."/>
        </authorList>
    </citation>
    <scope>NUCLEOTIDE SEQUENCE [LARGE SCALE GENOMIC DNA]</scope>
    <source>
        <strain evidence="1 2">93-53</strain>
    </source>
</reference>
<feature type="non-terminal residue" evidence="1">
    <location>
        <position position="1"/>
    </location>
</feature>
<name>A0A165BSY1_9APHY</name>